<evidence type="ECO:0000313" key="2">
    <source>
        <dbReference type="Proteomes" id="UP000821845"/>
    </source>
</evidence>
<gene>
    <name evidence="1" type="ORF">HPB50_006151</name>
</gene>
<accession>A0ACB7TCW6</accession>
<evidence type="ECO:0000313" key="1">
    <source>
        <dbReference type="EMBL" id="KAH6944908.1"/>
    </source>
</evidence>
<proteinExistence type="predicted"/>
<dbReference type="Proteomes" id="UP000821845">
    <property type="component" value="Chromosome 1"/>
</dbReference>
<sequence length="182" mass="20221">MKLNTISYDVELDEHQTSTGKGVPNPSFNLRVRLRHARCAALRSSLPGRSDPRFHNTGLEAAKVVCTEQYGLLGHTDPQQIQGAGEMKDTPACSESVEDLQKKLAGLRERSRLLDEEIEQLKAEGCTVEELPWHMEQLHIYNQIKDIAHQLIGSLAVLEGVTIKDKQEHYGLPTTEPNAGDA</sequence>
<organism evidence="1 2">
    <name type="scientific">Hyalomma asiaticum</name>
    <name type="common">Tick</name>
    <dbReference type="NCBI Taxonomy" id="266040"/>
    <lineage>
        <taxon>Eukaryota</taxon>
        <taxon>Metazoa</taxon>
        <taxon>Ecdysozoa</taxon>
        <taxon>Arthropoda</taxon>
        <taxon>Chelicerata</taxon>
        <taxon>Arachnida</taxon>
        <taxon>Acari</taxon>
        <taxon>Parasitiformes</taxon>
        <taxon>Ixodida</taxon>
        <taxon>Ixodoidea</taxon>
        <taxon>Ixodidae</taxon>
        <taxon>Hyalomminae</taxon>
        <taxon>Hyalomma</taxon>
    </lineage>
</organism>
<reference evidence="1" key="1">
    <citation type="submission" date="2020-05" db="EMBL/GenBank/DDBJ databases">
        <title>Large-scale comparative analyses of tick genomes elucidate their genetic diversity and vector capacities.</title>
        <authorList>
            <person name="Jia N."/>
            <person name="Wang J."/>
            <person name="Shi W."/>
            <person name="Du L."/>
            <person name="Sun Y."/>
            <person name="Zhan W."/>
            <person name="Jiang J."/>
            <person name="Wang Q."/>
            <person name="Zhang B."/>
            <person name="Ji P."/>
            <person name="Sakyi L.B."/>
            <person name="Cui X."/>
            <person name="Yuan T."/>
            <person name="Jiang B."/>
            <person name="Yang W."/>
            <person name="Lam T.T.-Y."/>
            <person name="Chang Q."/>
            <person name="Ding S."/>
            <person name="Wang X."/>
            <person name="Zhu J."/>
            <person name="Ruan X."/>
            <person name="Zhao L."/>
            <person name="Wei J."/>
            <person name="Que T."/>
            <person name="Du C."/>
            <person name="Cheng J."/>
            <person name="Dai P."/>
            <person name="Han X."/>
            <person name="Huang E."/>
            <person name="Gao Y."/>
            <person name="Liu J."/>
            <person name="Shao H."/>
            <person name="Ye R."/>
            <person name="Li L."/>
            <person name="Wei W."/>
            <person name="Wang X."/>
            <person name="Wang C."/>
            <person name="Yang T."/>
            <person name="Huo Q."/>
            <person name="Li W."/>
            <person name="Guo W."/>
            <person name="Chen H."/>
            <person name="Zhou L."/>
            <person name="Ni X."/>
            <person name="Tian J."/>
            <person name="Zhou Y."/>
            <person name="Sheng Y."/>
            <person name="Liu T."/>
            <person name="Pan Y."/>
            <person name="Xia L."/>
            <person name="Li J."/>
            <person name="Zhao F."/>
            <person name="Cao W."/>
        </authorList>
    </citation>
    <scope>NUCLEOTIDE SEQUENCE</scope>
    <source>
        <strain evidence="1">Hyas-2018</strain>
    </source>
</reference>
<comment type="caution">
    <text evidence="1">The sequence shown here is derived from an EMBL/GenBank/DDBJ whole genome shotgun (WGS) entry which is preliminary data.</text>
</comment>
<protein>
    <submittedName>
        <fullName evidence="1">Uncharacterized protein</fullName>
    </submittedName>
</protein>
<dbReference type="EMBL" id="CM023481">
    <property type="protein sequence ID" value="KAH6944908.1"/>
    <property type="molecule type" value="Genomic_DNA"/>
</dbReference>
<name>A0ACB7TCW6_HYAAI</name>
<keyword evidence="2" id="KW-1185">Reference proteome</keyword>